<evidence type="ECO:0000256" key="1">
    <source>
        <dbReference type="ARBA" id="ARBA00004141"/>
    </source>
</evidence>
<evidence type="ECO:0000256" key="8">
    <source>
        <dbReference type="PROSITE-ProRule" id="PRU00282"/>
    </source>
</evidence>
<sequence length="339" mass="35964">MQSAGRRQRRGGPIGRCPAALSTTAGGDLRTSASEAGRGGPGWLIASVDELATWRVVAGNLLAGAVAGCTVEAALFPIDTIKTRLQAMRSGGGMRALLRGGGAGRLYSGIFGNLAGVAPATALFFAVYEPFKQLGSEMLPKEQEKAGPLLAGAMAGLVASTIRVPTEVVKQRMQTGEFRKFFGAVKGIVGREGPQGLFAGYGAFLLRDLPFDAIEFFTYEFLKSTYEEHVLRPIHSGEAAVAGAVAGGVTGLLTTPFDVMKTRLMTQGATGQYQNVLDCTAKVIREEGVTALFKGWQPRLVWISIGGCVFFTALEQARKAFVPQKPPPPPEENKGKKKR</sequence>
<dbReference type="AlphaFoldDB" id="A0A8S1JCM0"/>
<evidence type="ECO:0000256" key="9">
    <source>
        <dbReference type="RuleBase" id="RU000488"/>
    </source>
</evidence>
<evidence type="ECO:0000256" key="10">
    <source>
        <dbReference type="SAM" id="MobiDB-lite"/>
    </source>
</evidence>
<evidence type="ECO:0000256" key="6">
    <source>
        <dbReference type="ARBA" id="ARBA00022989"/>
    </source>
</evidence>
<dbReference type="EMBL" id="CAJHUC010002120">
    <property type="protein sequence ID" value="CAD7703216.1"/>
    <property type="molecule type" value="Genomic_DNA"/>
</dbReference>
<keyword evidence="13" id="KW-1185">Reference proteome</keyword>
<dbReference type="SUPFAM" id="SSF103506">
    <property type="entry name" value="Mitochondrial carrier"/>
    <property type="match status" value="1"/>
</dbReference>
<dbReference type="PRINTS" id="PR00926">
    <property type="entry name" value="MITOCARRIER"/>
</dbReference>
<keyword evidence="3 9" id="KW-0813">Transport</keyword>
<reference evidence="12" key="1">
    <citation type="submission" date="2020-12" db="EMBL/GenBank/DDBJ databases">
        <authorList>
            <person name="Iha C."/>
        </authorList>
    </citation>
    <scope>NUCLEOTIDE SEQUENCE</scope>
</reference>
<evidence type="ECO:0000256" key="4">
    <source>
        <dbReference type="ARBA" id="ARBA00022692"/>
    </source>
</evidence>
<evidence type="ECO:0000256" key="5">
    <source>
        <dbReference type="ARBA" id="ARBA00022737"/>
    </source>
</evidence>
<evidence type="ECO:0000313" key="12">
    <source>
        <dbReference type="EMBL" id="CAD7703216.1"/>
    </source>
</evidence>
<evidence type="ECO:0000256" key="7">
    <source>
        <dbReference type="ARBA" id="ARBA00023136"/>
    </source>
</evidence>
<accession>A0A8S1JCM0</accession>
<comment type="similarity">
    <text evidence="2 9">Belongs to the mitochondrial carrier (TC 2.A.29) family.</text>
</comment>
<dbReference type="Proteomes" id="UP000708148">
    <property type="component" value="Unassembled WGS sequence"/>
</dbReference>
<evidence type="ECO:0000313" key="13">
    <source>
        <dbReference type="Proteomes" id="UP000708148"/>
    </source>
</evidence>
<feature type="transmembrane region" description="Helical" evidence="11">
    <location>
        <begin position="106"/>
        <end position="126"/>
    </location>
</feature>
<feature type="region of interest" description="Disordered" evidence="10">
    <location>
        <begin position="1"/>
        <end position="37"/>
    </location>
</feature>
<feature type="compositionally biased region" description="Basic residues" evidence="10">
    <location>
        <begin position="1"/>
        <end position="10"/>
    </location>
</feature>
<dbReference type="Pfam" id="PF00153">
    <property type="entry name" value="Mito_carr"/>
    <property type="match status" value="3"/>
</dbReference>
<feature type="repeat" description="Solcar" evidence="8">
    <location>
        <begin position="55"/>
        <end position="134"/>
    </location>
</feature>
<dbReference type="PANTHER" id="PTHR45667">
    <property type="entry name" value="S-ADENOSYLMETHIONINE MITOCHONDRIAL CARRIER PROTEIN"/>
    <property type="match status" value="1"/>
</dbReference>
<keyword evidence="7 8" id="KW-0472">Membrane</keyword>
<dbReference type="Gene3D" id="1.50.40.10">
    <property type="entry name" value="Mitochondrial carrier domain"/>
    <property type="match status" value="1"/>
</dbReference>
<keyword evidence="6 11" id="KW-1133">Transmembrane helix</keyword>
<dbReference type="GO" id="GO:0055085">
    <property type="term" value="P:transmembrane transport"/>
    <property type="evidence" value="ECO:0007669"/>
    <property type="project" value="InterPro"/>
</dbReference>
<dbReference type="PROSITE" id="PS50920">
    <property type="entry name" value="SOLCAR"/>
    <property type="match status" value="3"/>
</dbReference>
<keyword evidence="4 8" id="KW-0812">Transmembrane</keyword>
<keyword evidence="5" id="KW-0677">Repeat</keyword>
<evidence type="ECO:0000256" key="2">
    <source>
        <dbReference type="ARBA" id="ARBA00006375"/>
    </source>
</evidence>
<gene>
    <name evidence="12" type="ORF">OSTQU699_LOCUS8573</name>
</gene>
<dbReference type="InterPro" id="IPR002067">
    <property type="entry name" value="MCP"/>
</dbReference>
<dbReference type="InterPro" id="IPR018108">
    <property type="entry name" value="MCP_transmembrane"/>
</dbReference>
<dbReference type="OrthoDB" id="276989at2759"/>
<comment type="caution">
    <text evidence="12">The sequence shown here is derived from an EMBL/GenBank/DDBJ whole genome shotgun (WGS) entry which is preliminary data.</text>
</comment>
<organism evidence="12 13">
    <name type="scientific">Ostreobium quekettii</name>
    <dbReference type="NCBI Taxonomy" id="121088"/>
    <lineage>
        <taxon>Eukaryota</taxon>
        <taxon>Viridiplantae</taxon>
        <taxon>Chlorophyta</taxon>
        <taxon>core chlorophytes</taxon>
        <taxon>Ulvophyceae</taxon>
        <taxon>TCBD clade</taxon>
        <taxon>Bryopsidales</taxon>
        <taxon>Ostreobineae</taxon>
        <taxon>Ostreobiaceae</taxon>
        <taxon>Ostreobium</taxon>
    </lineage>
</organism>
<feature type="repeat" description="Solcar" evidence="8">
    <location>
        <begin position="143"/>
        <end position="225"/>
    </location>
</feature>
<name>A0A8S1JCM0_9CHLO</name>
<comment type="subcellular location">
    <subcellularLocation>
        <location evidence="1">Membrane</location>
        <topology evidence="1">Multi-pass membrane protein</topology>
    </subcellularLocation>
</comment>
<protein>
    <submittedName>
        <fullName evidence="12">Uncharacterized protein</fullName>
    </submittedName>
</protein>
<dbReference type="GO" id="GO:0016020">
    <property type="term" value="C:membrane"/>
    <property type="evidence" value="ECO:0007669"/>
    <property type="project" value="UniProtKB-SubCell"/>
</dbReference>
<proteinExistence type="inferred from homology"/>
<evidence type="ECO:0000256" key="3">
    <source>
        <dbReference type="ARBA" id="ARBA00022448"/>
    </source>
</evidence>
<feature type="repeat" description="Solcar" evidence="8">
    <location>
        <begin position="234"/>
        <end position="320"/>
    </location>
</feature>
<evidence type="ECO:0000256" key="11">
    <source>
        <dbReference type="SAM" id="Phobius"/>
    </source>
</evidence>
<dbReference type="InterPro" id="IPR023395">
    <property type="entry name" value="MCP_dom_sf"/>
</dbReference>